<protein>
    <submittedName>
        <fullName evidence="2">Reverse transcriptase</fullName>
    </submittedName>
</protein>
<evidence type="ECO:0000256" key="1">
    <source>
        <dbReference type="SAM" id="Phobius"/>
    </source>
</evidence>
<proteinExistence type="predicted"/>
<evidence type="ECO:0000313" key="2">
    <source>
        <dbReference type="EMBL" id="KAA3489990.1"/>
    </source>
</evidence>
<dbReference type="GO" id="GO:0003964">
    <property type="term" value="F:RNA-directed DNA polymerase activity"/>
    <property type="evidence" value="ECO:0007669"/>
    <property type="project" value="UniProtKB-KW"/>
</dbReference>
<keyword evidence="2" id="KW-0695">RNA-directed DNA polymerase</keyword>
<evidence type="ECO:0000313" key="3">
    <source>
        <dbReference type="Proteomes" id="UP000325315"/>
    </source>
</evidence>
<name>A0A5B6X772_9ROSI</name>
<comment type="caution">
    <text evidence="2">The sequence shown here is derived from an EMBL/GenBank/DDBJ whole genome shotgun (WGS) entry which is preliminary data.</text>
</comment>
<dbReference type="Proteomes" id="UP000325315">
    <property type="component" value="Unassembled WGS sequence"/>
</dbReference>
<keyword evidence="3" id="KW-1185">Reference proteome</keyword>
<keyword evidence="1" id="KW-1133">Transmembrane helix</keyword>
<reference evidence="2" key="1">
    <citation type="submission" date="2019-08" db="EMBL/GenBank/DDBJ databases">
        <authorList>
            <person name="Liu F."/>
        </authorList>
    </citation>
    <scope>NUCLEOTIDE SEQUENCE [LARGE SCALE GENOMIC DNA]</scope>
    <source>
        <strain evidence="2">PA1801</strain>
        <tissue evidence="2">Leaf</tissue>
    </source>
</reference>
<dbReference type="EMBL" id="SMMG02000001">
    <property type="protein sequence ID" value="KAA3489990.1"/>
    <property type="molecule type" value="Genomic_DNA"/>
</dbReference>
<sequence length="101" mass="11397">MRCVCSVTYSVSLNGCNSEWFSPSRGLRQGDSLSPFHFLICAKGFSTLISEAKQKGLMKGAPIGKARFSINHFFLLTTVFFLVMLRVRVLERLETLLMNMN</sequence>
<keyword evidence="2" id="KW-0548">Nucleotidyltransferase</keyword>
<dbReference type="OrthoDB" id="1932527at2759"/>
<accession>A0A5B6X772</accession>
<keyword evidence="1" id="KW-0472">Membrane</keyword>
<feature type="transmembrane region" description="Helical" evidence="1">
    <location>
        <begin position="73"/>
        <end position="90"/>
    </location>
</feature>
<keyword evidence="1" id="KW-0812">Transmembrane</keyword>
<gene>
    <name evidence="2" type="ORF">EPI10_033529</name>
</gene>
<dbReference type="AlphaFoldDB" id="A0A5B6X772"/>
<organism evidence="2 3">
    <name type="scientific">Gossypium australe</name>
    <dbReference type="NCBI Taxonomy" id="47621"/>
    <lineage>
        <taxon>Eukaryota</taxon>
        <taxon>Viridiplantae</taxon>
        <taxon>Streptophyta</taxon>
        <taxon>Embryophyta</taxon>
        <taxon>Tracheophyta</taxon>
        <taxon>Spermatophyta</taxon>
        <taxon>Magnoliopsida</taxon>
        <taxon>eudicotyledons</taxon>
        <taxon>Gunneridae</taxon>
        <taxon>Pentapetalae</taxon>
        <taxon>rosids</taxon>
        <taxon>malvids</taxon>
        <taxon>Malvales</taxon>
        <taxon>Malvaceae</taxon>
        <taxon>Malvoideae</taxon>
        <taxon>Gossypium</taxon>
    </lineage>
</organism>
<keyword evidence="2" id="KW-0808">Transferase</keyword>